<feature type="domain" description="Glycosyl transferase family 1" evidence="4">
    <location>
        <begin position="211"/>
        <end position="366"/>
    </location>
</feature>
<feature type="domain" description="SGNH hydrolase-type esterase" evidence="6">
    <location>
        <begin position="427"/>
        <end position="602"/>
    </location>
</feature>
<dbReference type="Gene3D" id="3.40.50.1110">
    <property type="entry name" value="SGNH hydrolase"/>
    <property type="match status" value="1"/>
</dbReference>
<keyword evidence="2 7" id="KW-0328">Glycosyltransferase</keyword>
<gene>
    <name evidence="7" type="primary">mgtA_1</name>
    <name evidence="7" type="ORF">CVS47_01043</name>
</gene>
<evidence type="ECO:0000259" key="6">
    <source>
        <dbReference type="Pfam" id="PF13472"/>
    </source>
</evidence>
<dbReference type="Pfam" id="PF00534">
    <property type="entry name" value="Glycos_transf_1"/>
    <property type="match status" value="1"/>
</dbReference>
<name>A0A3S9W8N9_9MICO</name>
<dbReference type="CDD" id="cd03814">
    <property type="entry name" value="GT4-like"/>
    <property type="match status" value="1"/>
</dbReference>
<sequence>MNVACGGAGTWSGCFGEGHPGGVRVALLAESFLPHMNGVTGSVLQVLRHLEREGHDALVIAPGTGEPDAPLHGARTALLRSVPLPSYPEVRVAFARTARLTRLLRAFSPDVVHLASPFVLGGQGVVAADVLGVPSVAVYQTDVIAYAEKYGVPGMAPLAARHVSKLHRRATLTLAPSSAAAAQLEGLGVDRLRTWGRGVDAERFHPSRRSEAWRRAHGAPGEVLVGYVGRLAPEKQVEDLAALAGIEGVRLVVIGDGPARSRLETLLPGAVFTGFLGGDALATALASLDVFVHPGESETFCQTVQEAHASGVPVVATGRGGPVDLVRSSIDGWLYRPGDLADLRARVSDLAGDAAKRRSFGLAAREAVRERTWEALGHQLLGHYDDARMLRRLDEATVVRAATRTSGPPASRADDAPAAPRWARYVALGDSITEGLCDGSRVPEGEYRGWADRLALLLAHARTGSTRFRYANLAVRSRRIQDVLREQIPAALALRPQLVSVLVGANDLVRVGADPVALAADLERGVRTLRDAGCDVLLVTPFLPHRATARVLAGRFARFASELRRIARDTGCVLLDVDAVPEMGGLGMWAEDRVHLQAVGHRFLAYRAAEVLGVPDAEALGELDAALHADEDAPVPSLPSRVWLRLHAIPWMLRRMAGRTAGDGIAAKHDGYVELRPRSTTRRAEA</sequence>
<dbReference type="PANTHER" id="PTHR45947:SF3">
    <property type="entry name" value="SULFOQUINOVOSYL TRANSFERASE SQD2"/>
    <property type="match status" value="1"/>
</dbReference>
<evidence type="ECO:0000259" key="4">
    <source>
        <dbReference type="Pfam" id="PF00534"/>
    </source>
</evidence>
<organism evidence="7 8">
    <name type="scientific">Microbacterium lemovicicum</name>
    <dbReference type="NCBI Taxonomy" id="1072463"/>
    <lineage>
        <taxon>Bacteria</taxon>
        <taxon>Bacillati</taxon>
        <taxon>Actinomycetota</taxon>
        <taxon>Actinomycetes</taxon>
        <taxon>Micrococcales</taxon>
        <taxon>Microbacteriaceae</taxon>
        <taxon>Microbacterium</taxon>
    </lineage>
</organism>
<dbReference type="GO" id="GO:0016758">
    <property type="term" value="F:hexosyltransferase activity"/>
    <property type="evidence" value="ECO:0007669"/>
    <property type="project" value="TreeGrafter"/>
</dbReference>
<reference evidence="7 8" key="1">
    <citation type="submission" date="2018-08" db="EMBL/GenBank/DDBJ databases">
        <title>Microbacterium lemovicicum sp. nov., a bacterium isolated from a natural uranium-rich soil.</title>
        <authorList>
            <person name="ORTET P."/>
        </authorList>
    </citation>
    <scope>NUCLEOTIDE SEQUENCE [LARGE SCALE GENOMIC DNA]</scope>
    <source>
        <strain evidence="7 8">Viu22</strain>
    </source>
</reference>
<dbReference type="KEGG" id="mlv:CVS47_01043"/>
<dbReference type="SUPFAM" id="SSF52266">
    <property type="entry name" value="SGNH hydrolase"/>
    <property type="match status" value="1"/>
</dbReference>
<dbReference type="PANTHER" id="PTHR45947">
    <property type="entry name" value="SULFOQUINOVOSYL TRANSFERASE SQD2"/>
    <property type="match status" value="1"/>
</dbReference>
<dbReference type="Pfam" id="PF13439">
    <property type="entry name" value="Glyco_transf_4"/>
    <property type="match status" value="1"/>
</dbReference>
<evidence type="ECO:0000256" key="3">
    <source>
        <dbReference type="ARBA" id="ARBA00022679"/>
    </source>
</evidence>
<evidence type="ECO:0000259" key="5">
    <source>
        <dbReference type="Pfam" id="PF13439"/>
    </source>
</evidence>
<evidence type="ECO:0000313" key="8">
    <source>
        <dbReference type="Proteomes" id="UP000276888"/>
    </source>
</evidence>
<dbReference type="SUPFAM" id="SSF53756">
    <property type="entry name" value="UDP-Glycosyltransferase/glycogen phosphorylase"/>
    <property type="match status" value="1"/>
</dbReference>
<dbReference type="EMBL" id="CP031423">
    <property type="protein sequence ID" value="AZS36442.1"/>
    <property type="molecule type" value="Genomic_DNA"/>
</dbReference>
<accession>A0A3S9W8N9</accession>
<evidence type="ECO:0000256" key="2">
    <source>
        <dbReference type="ARBA" id="ARBA00022676"/>
    </source>
</evidence>
<protein>
    <recommendedName>
        <fullName evidence="1">D-inositol 3-phosphate glycosyltransferase</fullName>
    </recommendedName>
</protein>
<dbReference type="InterPro" id="IPR036514">
    <property type="entry name" value="SGNH_hydro_sf"/>
</dbReference>
<dbReference type="InterPro" id="IPR013830">
    <property type="entry name" value="SGNH_hydro"/>
</dbReference>
<dbReference type="Proteomes" id="UP000276888">
    <property type="component" value="Chromosome"/>
</dbReference>
<keyword evidence="3 7" id="KW-0808">Transferase</keyword>
<dbReference type="InterPro" id="IPR050194">
    <property type="entry name" value="Glycosyltransferase_grp1"/>
</dbReference>
<proteinExistence type="predicted"/>
<dbReference type="GO" id="GO:1901137">
    <property type="term" value="P:carbohydrate derivative biosynthetic process"/>
    <property type="evidence" value="ECO:0007669"/>
    <property type="project" value="UniProtKB-ARBA"/>
</dbReference>
<dbReference type="InterPro" id="IPR001296">
    <property type="entry name" value="Glyco_trans_1"/>
</dbReference>
<dbReference type="InterPro" id="IPR028098">
    <property type="entry name" value="Glyco_trans_4-like_N"/>
</dbReference>
<dbReference type="Gene3D" id="3.40.50.2000">
    <property type="entry name" value="Glycogen Phosphorylase B"/>
    <property type="match status" value="2"/>
</dbReference>
<feature type="domain" description="Glycosyltransferase subfamily 4-like N-terminal" evidence="5">
    <location>
        <begin position="37"/>
        <end position="203"/>
    </location>
</feature>
<dbReference type="AlphaFoldDB" id="A0A3S9W8N9"/>
<evidence type="ECO:0000256" key="1">
    <source>
        <dbReference type="ARBA" id="ARBA00021292"/>
    </source>
</evidence>
<dbReference type="CDD" id="cd01832">
    <property type="entry name" value="SGNH_hydrolase_like_1"/>
    <property type="match status" value="1"/>
</dbReference>
<evidence type="ECO:0000313" key="7">
    <source>
        <dbReference type="EMBL" id="AZS36442.1"/>
    </source>
</evidence>
<keyword evidence="8" id="KW-1185">Reference proteome</keyword>
<dbReference type="Pfam" id="PF13472">
    <property type="entry name" value="Lipase_GDSL_2"/>
    <property type="match status" value="1"/>
</dbReference>